<dbReference type="InterPro" id="IPR053925">
    <property type="entry name" value="RecX_HTH_3rd"/>
</dbReference>
<evidence type="ECO:0000256" key="2">
    <source>
        <dbReference type="ARBA" id="ARBA00009695"/>
    </source>
</evidence>
<evidence type="ECO:0000256" key="1">
    <source>
        <dbReference type="ARBA" id="ARBA00004496"/>
    </source>
</evidence>
<dbReference type="Proteomes" id="UP001501004">
    <property type="component" value="Unassembled WGS sequence"/>
</dbReference>
<evidence type="ECO:0000259" key="8">
    <source>
        <dbReference type="Pfam" id="PF21981"/>
    </source>
</evidence>
<dbReference type="Pfam" id="PF21981">
    <property type="entry name" value="RecX_HTH3"/>
    <property type="match status" value="1"/>
</dbReference>
<gene>
    <name evidence="5" type="primary">recX</name>
    <name evidence="9" type="ORF">GCM10022239_18710</name>
</gene>
<comment type="subcellular location">
    <subcellularLocation>
        <location evidence="1 5">Cytoplasm</location>
    </subcellularLocation>
</comment>
<sequence length="198" mass="22203">MNSDEKLARVTYLPGVTPPAAPVPAFPAAEEPSADDRQAQEHRAENVSMHALTRRGMSRWELGEALLARDLDPCIVEAELDRLEGVGLIDDTALAETIVRTQRERKGLGRTALVAELRRRRIDQDIIEGAIEEFDEDDERERAQQLAIRRAAQLRNLDHATAVRRLSGYLQRKGYSSETVRGAVLMALPRQPSGVRFR</sequence>
<dbReference type="EMBL" id="BAABAE010000003">
    <property type="protein sequence ID" value="GAA3743512.1"/>
    <property type="molecule type" value="Genomic_DNA"/>
</dbReference>
<comment type="function">
    <text evidence="5">Modulates RecA activity.</text>
</comment>
<accession>A0ABP7FNJ0</accession>
<feature type="domain" description="RecX second three-helical" evidence="7">
    <location>
        <begin position="90"/>
        <end position="130"/>
    </location>
</feature>
<evidence type="ECO:0000256" key="5">
    <source>
        <dbReference type="HAMAP-Rule" id="MF_01114"/>
    </source>
</evidence>
<organism evidence="9 10">
    <name type="scientific">Leifsonella bigeumensis</name>
    <dbReference type="NCBI Taxonomy" id="433643"/>
    <lineage>
        <taxon>Bacteria</taxon>
        <taxon>Bacillati</taxon>
        <taxon>Actinomycetota</taxon>
        <taxon>Actinomycetes</taxon>
        <taxon>Micrococcales</taxon>
        <taxon>Microbacteriaceae</taxon>
        <taxon>Leifsonella</taxon>
    </lineage>
</organism>
<comment type="similarity">
    <text evidence="2 5">Belongs to the RecX family.</text>
</comment>
<comment type="caution">
    <text evidence="9">The sequence shown here is derived from an EMBL/GenBank/DDBJ whole genome shotgun (WGS) entry which is preliminary data.</text>
</comment>
<dbReference type="InterPro" id="IPR003783">
    <property type="entry name" value="Regulatory_RecX"/>
</dbReference>
<dbReference type="HAMAP" id="MF_01114">
    <property type="entry name" value="RecX"/>
    <property type="match status" value="1"/>
</dbReference>
<dbReference type="PANTHER" id="PTHR33602:SF1">
    <property type="entry name" value="REGULATORY PROTEIN RECX FAMILY PROTEIN"/>
    <property type="match status" value="1"/>
</dbReference>
<feature type="compositionally biased region" description="Pro residues" evidence="6">
    <location>
        <begin position="16"/>
        <end position="25"/>
    </location>
</feature>
<evidence type="ECO:0000259" key="7">
    <source>
        <dbReference type="Pfam" id="PF02631"/>
    </source>
</evidence>
<protein>
    <recommendedName>
        <fullName evidence="3 5">Regulatory protein RecX</fullName>
    </recommendedName>
</protein>
<dbReference type="Gene3D" id="1.10.10.10">
    <property type="entry name" value="Winged helix-like DNA-binding domain superfamily/Winged helix DNA-binding domain"/>
    <property type="match status" value="2"/>
</dbReference>
<dbReference type="InterPro" id="IPR036388">
    <property type="entry name" value="WH-like_DNA-bd_sf"/>
</dbReference>
<keyword evidence="10" id="KW-1185">Reference proteome</keyword>
<dbReference type="RefSeq" id="WP_344756007.1">
    <property type="nucleotide sequence ID" value="NZ_BAABAE010000003.1"/>
</dbReference>
<evidence type="ECO:0000313" key="9">
    <source>
        <dbReference type="EMBL" id="GAA3743512.1"/>
    </source>
</evidence>
<evidence type="ECO:0000256" key="3">
    <source>
        <dbReference type="ARBA" id="ARBA00018111"/>
    </source>
</evidence>
<feature type="domain" description="RecX third three-helical" evidence="8">
    <location>
        <begin position="138"/>
        <end position="183"/>
    </location>
</feature>
<dbReference type="PANTHER" id="PTHR33602">
    <property type="entry name" value="REGULATORY PROTEIN RECX FAMILY PROTEIN"/>
    <property type="match status" value="1"/>
</dbReference>
<evidence type="ECO:0000256" key="6">
    <source>
        <dbReference type="SAM" id="MobiDB-lite"/>
    </source>
</evidence>
<dbReference type="Pfam" id="PF02631">
    <property type="entry name" value="RecX_HTH2"/>
    <property type="match status" value="1"/>
</dbReference>
<keyword evidence="4 5" id="KW-0963">Cytoplasm</keyword>
<dbReference type="InterPro" id="IPR053924">
    <property type="entry name" value="RecX_HTH_2nd"/>
</dbReference>
<reference evidence="10" key="1">
    <citation type="journal article" date="2019" name="Int. J. Syst. Evol. Microbiol.">
        <title>The Global Catalogue of Microorganisms (GCM) 10K type strain sequencing project: providing services to taxonomists for standard genome sequencing and annotation.</title>
        <authorList>
            <consortium name="The Broad Institute Genomics Platform"/>
            <consortium name="The Broad Institute Genome Sequencing Center for Infectious Disease"/>
            <person name="Wu L."/>
            <person name="Ma J."/>
        </authorList>
    </citation>
    <scope>NUCLEOTIDE SEQUENCE [LARGE SCALE GENOMIC DNA]</scope>
    <source>
        <strain evidence="10">JCM 16949</strain>
    </source>
</reference>
<feature type="compositionally biased region" description="Basic and acidic residues" evidence="6">
    <location>
        <begin position="34"/>
        <end position="43"/>
    </location>
</feature>
<feature type="region of interest" description="Disordered" evidence="6">
    <location>
        <begin position="1"/>
        <end position="43"/>
    </location>
</feature>
<evidence type="ECO:0000256" key="4">
    <source>
        <dbReference type="ARBA" id="ARBA00022490"/>
    </source>
</evidence>
<name>A0ABP7FNJ0_9MICO</name>
<proteinExistence type="inferred from homology"/>
<evidence type="ECO:0000313" key="10">
    <source>
        <dbReference type="Proteomes" id="UP001501004"/>
    </source>
</evidence>